<dbReference type="FunFam" id="2.70.70.10:FF:000002">
    <property type="entry name" value="Murein DD-endopeptidase MepM"/>
    <property type="match status" value="1"/>
</dbReference>
<keyword evidence="12" id="KW-1185">Reference proteome</keyword>
<evidence type="ECO:0000256" key="4">
    <source>
        <dbReference type="ARBA" id="ARBA00022723"/>
    </source>
</evidence>
<dbReference type="GO" id="GO:0046872">
    <property type="term" value="F:metal ion binding"/>
    <property type="evidence" value="ECO:0007669"/>
    <property type="project" value="UniProtKB-KW"/>
</dbReference>
<dbReference type="GO" id="GO:0004222">
    <property type="term" value="F:metalloendopeptidase activity"/>
    <property type="evidence" value="ECO:0007669"/>
    <property type="project" value="TreeGrafter"/>
</dbReference>
<evidence type="ECO:0000256" key="5">
    <source>
        <dbReference type="ARBA" id="ARBA00022801"/>
    </source>
</evidence>
<evidence type="ECO:0000313" key="12">
    <source>
        <dbReference type="Proteomes" id="UP000294575"/>
    </source>
</evidence>
<dbReference type="Pfam" id="PF19425">
    <property type="entry name" value="Csd3_N2"/>
    <property type="match status" value="1"/>
</dbReference>
<dbReference type="InterPro" id="IPR011055">
    <property type="entry name" value="Dup_hybrid_motif"/>
</dbReference>
<evidence type="ECO:0000256" key="1">
    <source>
        <dbReference type="ARBA" id="ARBA00001947"/>
    </source>
</evidence>
<keyword evidence="7" id="KW-0482">Metalloprotease</keyword>
<evidence type="ECO:0000259" key="9">
    <source>
        <dbReference type="Pfam" id="PF01551"/>
    </source>
</evidence>
<comment type="caution">
    <text evidence="11">The sequence shown here is derived from an EMBL/GenBank/DDBJ whole genome shotgun (WGS) entry which is preliminary data.</text>
</comment>
<comment type="subcellular location">
    <subcellularLocation>
        <location evidence="2">Cell envelope</location>
    </subcellularLocation>
</comment>
<gene>
    <name evidence="11" type="ORF">DFQ45_11835</name>
</gene>
<evidence type="ECO:0000256" key="6">
    <source>
        <dbReference type="ARBA" id="ARBA00022833"/>
    </source>
</evidence>
<dbReference type="EMBL" id="SNYK01000018">
    <property type="protein sequence ID" value="TDQ34675.1"/>
    <property type="molecule type" value="Genomic_DNA"/>
</dbReference>
<name>A0A4R6TRM9_9GAMM</name>
<dbReference type="Gene3D" id="3.10.450.350">
    <property type="match status" value="2"/>
</dbReference>
<evidence type="ECO:0000256" key="7">
    <source>
        <dbReference type="ARBA" id="ARBA00023049"/>
    </source>
</evidence>
<feature type="domain" description="Csd3-like second N-terminal" evidence="10">
    <location>
        <begin position="197"/>
        <end position="317"/>
    </location>
</feature>
<comment type="cofactor">
    <cofactor evidence="1">
        <name>Zn(2+)</name>
        <dbReference type="ChEBI" id="CHEBI:29105"/>
    </cofactor>
</comment>
<organism evidence="11 12">
    <name type="scientific">Thiopseudomonas denitrificans</name>
    <dbReference type="NCBI Taxonomy" id="1501432"/>
    <lineage>
        <taxon>Bacteria</taxon>
        <taxon>Pseudomonadati</taxon>
        <taxon>Pseudomonadota</taxon>
        <taxon>Gammaproteobacteria</taxon>
        <taxon>Pseudomonadales</taxon>
        <taxon>Pseudomonadaceae</taxon>
        <taxon>Thiopseudomonas</taxon>
    </lineage>
</organism>
<dbReference type="OrthoDB" id="9805070at2"/>
<evidence type="ECO:0000313" key="11">
    <source>
        <dbReference type="EMBL" id="TDQ34675.1"/>
    </source>
</evidence>
<dbReference type="PANTHER" id="PTHR21666:SF288">
    <property type="entry name" value="CELL DIVISION PROTEIN YTFB"/>
    <property type="match status" value="1"/>
</dbReference>
<dbReference type="InterPro" id="IPR050570">
    <property type="entry name" value="Cell_wall_metabolism_enzyme"/>
</dbReference>
<dbReference type="PANTHER" id="PTHR21666">
    <property type="entry name" value="PEPTIDASE-RELATED"/>
    <property type="match status" value="1"/>
</dbReference>
<keyword evidence="4" id="KW-0479">Metal-binding</keyword>
<sequence length="471" mass="50887">MTTQHDFPKQPVYPKKHLIAASGVAAMISMVLVIYPSKEVEAKKAVLESPAALHSKQLLPAPRPVAPGDTISSAKAGAAPAASQPETTVAAQIIEEPDLSRSVSVVVENGSSLSAIFEQLDIGHSLLMTILEQDKNSRRFTDLKVGQELVFNFDQEGSFQSVTSQLSPLESIEIARDDSTGRYNFAKHVQETTQTETTSSGVITSSLLAATQSAGMPYKLALDMANVFAYDIDFARDLRSGDSFEVVYEQKMLDDQVVGTGNILAARFTNKGKIHTAVRYTDKSGQTAYYNSDGTSSRRAFIRTPVDFSRISSKFNPGRKHPVLNKIRAHKGVDYAAPTGTPIKATGNGKIAFVGNKNGYGKTIIIQHGGKYRTLYAHMNSYAKGMRSGSTVTQGQVIGYVGMTGLATGPHLHYEFHVNGSHVDPLSHKLPTADPIPKAEMASFRQATQAYVAMLDQEKATQLAKADTSAE</sequence>
<feature type="region of interest" description="Disordered" evidence="8">
    <location>
        <begin position="58"/>
        <end position="83"/>
    </location>
</feature>
<evidence type="ECO:0000256" key="8">
    <source>
        <dbReference type="SAM" id="MobiDB-lite"/>
    </source>
</evidence>
<evidence type="ECO:0000259" key="10">
    <source>
        <dbReference type="Pfam" id="PF19425"/>
    </source>
</evidence>
<keyword evidence="3" id="KW-0645">Protease</keyword>
<dbReference type="Gene3D" id="2.70.70.10">
    <property type="entry name" value="Glucose Permease (Domain IIA)"/>
    <property type="match status" value="1"/>
</dbReference>
<dbReference type="InterPro" id="IPR045834">
    <property type="entry name" value="Csd3_N2"/>
</dbReference>
<dbReference type="RefSeq" id="WP_101496147.1">
    <property type="nucleotide sequence ID" value="NZ_LNJZ01000004.1"/>
</dbReference>
<evidence type="ECO:0000256" key="3">
    <source>
        <dbReference type="ARBA" id="ARBA00022670"/>
    </source>
</evidence>
<dbReference type="GO" id="GO:0030313">
    <property type="term" value="C:cell envelope"/>
    <property type="evidence" value="ECO:0007669"/>
    <property type="project" value="UniProtKB-SubCell"/>
</dbReference>
<accession>A0A4R6TRM9</accession>
<dbReference type="InterPro" id="IPR016047">
    <property type="entry name" value="M23ase_b-sheet_dom"/>
</dbReference>
<dbReference type="Pfam" id="PF01551">
    <property type="entry name" value="Peptidase_M23"/>
    <property type="match status" value="1"/>
</dbReference>
<dbReference type="SUPFAM" id="SSF51261">
    <property type="entry name" value="Duplicated hybrid motif"/>
    <property type="match status" value="1"/>
</dbReference>
<feature type="domain" description="M23ase beta-sheet core" evidence="9">
    <location>
        <begin position="329"/>
        <end position="425"/>
    </location>
</feature>
<keyword evidence="5 11" id="KW-0378">Hydrolase</keyword>
<evidence type="ECO:0000256" key="2">
    <source>
        <dbReference type="ARBA" id="ARBA00004196"/>
    </source>
</evidence>
<keyword evidence="6" id="KW-0862">Zinc</keyword>
<dbReference type="AlphaFoldDB" id="A0A4R6TRM9"/>
<dbReference type="GO" id="GO:0006508">
    <property type="term" value="P:proteolysis"/>
    <property type="evidence" value="ECO:0007669"/>
    <property type="project" value="UniProtKB-KW"/>
</dbReference>
<proteinExistence type="predicted"/>
<dbReference type="Proteomes" id="UP000294575">
    <property type="component" value="Unassembled WGS sequence"/>
</dbReference>
<protein>
    <submittedName>
        <fullName evidence="11">Murein DD-endopeptidase MepM/ murein hydrolase activator NlpD</fullName>
    </submittedName>
</protein>
<dbReference type="CDD" id="cd12797">
    <property type="entry name" value="M23_peptidase"/>
    <property type="match status" value="1"/>
</dbReference>
<feature type="compositionally biased region" description="Low complexity" evidence="8">
    <location>
        <begin position="72"/>
        <end position="83"/>
    </location>
</feature>
<reference evidence="11 12" key="1">
    <citation type="submission" date="2019-03" db="EMBL/GenBank/DDBJ databases">
        <title>Genomic Encyclopedia of Type Strains, Phase IV (KMG-IV): sequencing the most valuable type-strain genomes for metagenomic binning, comparative biology and taxonomic classification.</title>
        <authorList>
            <person name="Goeker M."/>
        </authorList>
    </citation>
    <scope>NUCLEOTIDE SEQUENCE [LARGE SCALE GENOMIC DNA]</scope>
    <source>
        <strain evidence="11 12">DSM 28679</strain>
    </source>
</reference>